<protein>
    <submittedName>
        <fullName evidence="2">DNA-binding PadR family transcriptional regulator</fullName>
    </submittedName>
</protein>
<comment type="caution">
    <text evidence="2">The sequence shown here is derived from an EMBL/GenBank/DDBJ whole genome shotgun (WGS) entry which is preliminary data.</text>
</comment>
<dbReference type="Proteomes" id="UP000520814">
    <property type="component" value="Unassembled WGS sequence"/>
</dbReference>
<dbReference type="PANTHER" id="PTHR33169:SF14">
    <property type="entry name" value="TRANSCRIPTIONAL REGULATOR RV3488"/>
    <property type="match status" value="1"/>
</dbReference>
<feature type="domain" description="Transcription regulator PadR N-terminal" evidence="1">
    <location>
        <begin position="14"/>
        <end position="87"/>
    </location>
</feature>
<evidence type="ECO:0000313" key="3">
    <source>
        <dbReference type="Proteomes" id="UP000520814"/>
    </source>
</evidence>
<evidence type="ECO:0000259" key="1">
    <source>
        <dbReference type="Pfam" id="PF03551"/>
    </source>
</evidence>
<accession>A0A7W9SM03</accession>
<evidence type="ECO:0000313" key="2">
    <source>
        <dbReference type="EMBL" id="MBB6049106.1"/>
    </source>
</evidence>
<keyword evidence="2" id="KW-0238">DNA-binding</keyword>
<keyword evidence="3" id="KW-1185">Reference proteome</keyword>
<gene>
    <name evidence="2" type="ORF">HNQ39_000868</name>
</gene>
<dbReference type="EMBL" id="JACHGW010000001">
    <property type="protein sequence ID" value="MBB6049106.1"/>
    <property type="molecule type" value="Genomic_DNA"/>
</dbReference>
<dbReference type="Gene3D" id="1.10.10.10">
    <property type="entry name" value="Winged helix-like DNA-binding domain superfamily/Winged helix DNA-binding domain"/>
    <property type="match status" value="1"/>
</dbReference>
<dbReference type="Pfam" id="PF03551">
    <property type="entry name" value="PadR"/>
    <property type="match status" value="1"/>
</dbReference>
<dbReference type="InterPro" id="IPR052509">
    <property type="entry name" value="Metal_resp_DNA-bind_regulator"/>
</dbReference>
<dbReference type="InterPro" id="IPR005149">
    <property type="entry name" value="Tscrpt_reg_PadR_N"/>
</dbReference>
<sequence length="113" mass="12367">MSRELPKNDLPTLILAVLADGPRHGYAIARSIEARSEGMLTAREGTLYPALRQLESDTFIESLWEHPVSGPARKVYRLTETGRAECAQRVAAWQKYAAAFGAIVGGKTNEQPA</sequence>
<dbReference type="InterPro" id="IPR036390">
    <property type="entry name" value="WH_DNA-bd_sf"/>
</dbReference>
<dbReference type="PANTHER" id="PTHR33169">
    <property type="entry name" value="PADR-FAMILY TRANSCRIPTIONAL REGULATOR"/>
    <property type="match status" value="1"/>
</dbReference>
<dbReference type="RefSeq" id="WP_184192725.1">
    <property type="nucleotide sequence ID" value="NZ_JACHGW010000001.1"/>
</dbReference>
<reference evidence="2 3" key="1">
    <citation type="submission" date="2020-08" db="EMBL/GenBank/DDBJ databases">
        <title>Genomic Encyclopedia of Type Strains, Phase IV (KMG-IV): sequencing the most valuable type-strain genomes for metagenomic binning, comparative biology and taxonomic classification.</title>
        <authorList>
            <person name="Goeker M."/>
        </authorList>
    </citation>
    <scope>NUCLEOTIDE SEQUENCE [LARGE SCALE GENOMIC DNA]</scope>
    <source>
        <strain evidence="2 3">DSM 23562</strain>
    </source>
</reference>
<dbReference type="InterPro" id="IPR036388">
    <property type="entry name" value="WH-like_DNA-bd_sf"/>
</dbReference>
<dbReference type="GO" id="GO:0003677">
    <property type="term" value="F:DNA binding"/>
    <property type="evidence" value="ECO:0007669"/>
    <property type="project" value="UniProtKB-KW"/>
</dbReference>
<organism evidence="2 3">
    <name type="scientific">Armatimonas rosea</name>
    <dbReference type="NCBI Taxonomy" id="685828"/>
    <lineage>
        <taxon>Bacteria</taxon>
        <taxon>Bacillati</taxon>
        <taxon>Armatimonadota</taxon>
        <taxon>Armatimonadia</taxon>
        <taxon>Armatimonadales</taxon>
        <taxon>Armatimonadaceae</taxon>
        <taxon>Armatimonas</taxon>
    </lineage>
</organism>
<name>A0A7W9SM03_ARMRO</name>
<dbReference type="SUPFAM" id="SSF46785">
    <property type="entry name" value="Winged helix' DNA-binding domain"/>
    <property type="match status" value="1"/>
</dbReference>
<proteinExistence type="predicted"/>
<dbReference type="AlphaFoldDB" id="A0A7W9SM03"/>